<name>A0ABS6XNP0_9SPHN</name>
<comment type="similarity">
    <text evidence="3 4">Belongs to the TonB-dependent receptor family.</text>
</comment>
<evidence type="ECO:0000256" key="2">
    <source>
        <dbReference type="ARBA" id="ARBA00023077"/>
    </source>
</evidence>
<dbReference type="PROSITE" id="PS52016">
    <property type="entry name" value="TONB_DEPENDENT_REC_3"/>
    <property type="match status" value="1"/>
</dbReference>
<dbReference type="RefSeq" id="WP_219238936.1">
    <property type="nucleotide sequence ID" value="NZ_JAHWZX010000013.1"/>
</dbReference>
<feature type="domain" description="TonB-dependent receptor plug" evidence="6">
    <location>
        <begin position="70"/>
        <end position="179"/>
    </location>
</feature>
<protein>
    <submittedName>
        <fullName evidence="7">TonB-dependent receptor</fullName>
    </submittedName>
</protein>
<evidence type="ECO:0000313" key="8">
    <source>
        <dbReference type="Proteomes" id="UP001197214"/>
    </source>
</evidence>
<dbReference type="Pfam" id="PF00593">
    <property type="entry name" value="TonB_dep_Rec_b-barrel"/>
    <property type="match status" value="1"/>
</dbReference>
<gene>
    <name evidence="7" type="ORF">KY084_13160</name>
</gene>
<dbReference type="PANTHER" id="PTHR32552:SF81">
    <property type="entry name" value="TONB-DEPENDENT OUTER MEMBRANE RECEPTOR"/>
    <property type="match status" value="1"/>
</dbReference>
<dbReference type="Proteomes" id="UP001197214">
    <property type="component" value="Unassembled WGS sequence"/>
</dbReference>
<comment type="subcellular location">
    <subcellularLocation>
        <location evidence="3">Cell outer membrane</location>
        <topology evidence="3">Multi-pass membrane protein</topology>
    </subcellularLocation>
</comment>
<dbReference type="CDD" id="cd01347">
    <property type="entry name" value="ligand_gated_channel"/>
    <property type="match status" value="1"/>
</dbReference>
<evidence type="ECO:0000259" key="5">
    <source>
        <dbReference type="Pfam" id="PF00593"/>
    </source>
</evidence>
<evidence type="ECO:0000256" key="3">
    <source>
        <dbReference type="PROSITE-ProRule" id="PRU01360"/>
    </source>
</evidence>
<proteinExistence type="inferred from homology"/>
<sequence>MLKSTLSGSTGRTMPVAKRAWTYAGLITAIGLAWPQLAVAQQTATGTTAIPAQSDTGDIVVTAQKRSESVLDVPLSVSVLDAGQLENAHITDYADLSRSVPGLSFTNTGTSGTSRIALRGVASASGSATVGVYLDDVSLTFPNQFFTGATLPRLFDIARVEVLRGPQGTLYGDSSLGGTIRFITNKPVLGEASGNASGELSTTEGGGTNYKADAAVNLPIGRNLALRVAGQTGYQSGYIDRVDSNGLPVDTDINSERHYAARATLLWEPAPDLKITPSLQYQYVKTANSGIFNLDLPKFQTDKMLTEPSRDELYVPSLTIEKSFGDYTLTSVTSYMHRTFDRQMDAVIYNSEYVAYAIDPDFGEAYDTISVLPGVLLNKDTVNKWAQEIRFASPSIEQGHRFEWQVGVYADSLKVRSRDDEYVYGLNEAVADLYPDQTVEDLIGYPAPGGLLGYFHSDRTRKQIAGFAEGSFMVTDRLKLTAGIRQVKAWTDYEMNEGGWLAAGTPANERVKANESPLTPKVALNYRVGDTISLYASAAKGFRLGGQNSTLPTYCSSSVEELGLDPDAARSYHSDSLWSYEAGVKSRLFGDRVTMNASVYRIDWHNIQQQLSLPSCGYVITANAGDARSQGGELELVGRINQALTLRATAGYTDAKIRNAAEGSSASDGQHVLGVPDWNITLGADYRRPLSDDSEFFAGTNWTYTGESYGSFSTSNSDYLREDYWVGTFNLGFQIKDFRISGFVKNVLDDRTIIQKPSILFVRQGLTVYPRTIGISVGKSF</sequence>
<dbReference type="EMBL" id="JAHWZX010000013">
    <property type="protein sequence ID" value="MBW4331817.1"/>
    <property type="molecule type" value="Genomic_DNA"/>
</dbReference>
<dbReference type="InterPro" id="IPR012910">
    <property type="entry name" value="Plug_dom"/>
</dbReference>
<keyword evidence="3" id="KW-0812">Transmembrane</keyword>
<dbReference type="Pfam" id="PF07715">
    <property type="entry name" value="Plug"/>
    <property type="match status" value="1"/>
</dbReference>
<keyword evidence="3" id="KW-0813">Transport</keyword>
<keyword evidence="3" id="KW-0998">Cell outer membrane</keyword>
<keyword evidence="3" id="KW-1134">Transmembrane beta strand</keyword>
<keyword evidence="1" id="KW-0406">Ion transport</keyword>
<evidence type="ECO:0000313" key="7">
    <source>
        <dbReference type="EMBL" id="MBW4331817.1"/>
    </source>
</evidence>
<feature type="domain" description="TonB-dependent receptor-like beta-barrel" evidence="5">
    <location>
        <begin position="394"/>
        <end position="747"/>
    </location>
</feature>
<keyword evidence="3 4" id="KW-0472">Membrane</keyword>
<organism evidence="7 8">
    <name type="scientific">Stakelama flava</name>
    <dbReference type="NCBI Taxonomy" id="2860338"/>
    <lineage>
        <taxon>Bacteria</taxon>
        <taxon>Pseudomonadati</taxon>
        <taxon>Pseudomonadota</taxon>
        <taxon>Alphaproteobacteria</taxon>
        <taxon>Sphingomonadales</taxon>
        <taxon>Sphingomonadaceae</taxon>
        <taxon>Stakelama</taxon>
    </lineage>
</organism>
<dbReference type="InterPro" id="IPR039426">
    <property type="entry name" value="TonB-dep_rcpt-like"/>
</dbReference>
<accession>A0ABS6XNP0</accession>
<keyword evidence="7" id="KW-0675">Receptor</keyword>
<dbReference type="PANTHER" id="PTHR32552">
    <property type="entry name" value="FERRICHROME IRON RECEPTOR-RELATED"/>
    <property type="match status" value="1"/>
</dbReference>
<dbReference type="InterPro" id="IPR000531">
    <property type="entry name" value="Beta-barrel_TonB"/>
</dbReference>
<reference evidence="7 8" key="1">
    <citation type="submission" date="2021-07" db="EMBL/GenBank/DDBJ databases">
        <title>Stakelama flava sp. nov., a novel endophytic bacterium isolated from branch of Kandelia candel.</title>
        <authorList>
            <person name="Tuo L."/>
        </authorList>
    </citation>
    <scope>NUCLEOTIDE SEQUENCE [LARGE SCALE GENOMIC DNA]</scope>
    <source>
        <strain evidence="7 8">CBK3Z-3</strain>
    </source>
</reference>
<evidence type="ECO:0000259" key="6">
    <source>
        <dbReference type="Pfam" id="PF07715"/>
    </source>
</evidence>
<keyword evidence="8" id="KW-1185">Reference proteome</keyword>
<evidence type="ECO:0000256" key="1">
    <source>
        <dbReference type="ARBA" id="ARBA00023065"/>
    </source>
</evidence>
<keyword evidence="2 4" id="KW-0798">TonB box</keyword>
<evidence type="ECO:0000256" key="4">
    <source>
        <dbReference type="RuleBase" id="RU003357"/>
    </source>
</evidence>
<comment type="caution">
    <text evidence="7">The sequence shown here is derived from an EMBL/GenBank/DDBJ whole genome shotgun (WGS) entry which is preliminary data.</text>
</comment>